<dbReference type="Proteomes" id="UP000198418">
    <property type="component" value="Unassembled WGS sequence"/>
</dbReference>
<keyword evidence="11" id="KW-0411">Iron-sulfur</keyword>
<keyword evidence="12" id="KW-0535">Nitrogen fixation</keyword>
<accession>A0A212S696</accession>
<comment type="cofactor">
    <cofactor evidence="1">
        <name>iron-sulfur cluster</name>
        <dbReference type="ChEBI" id="CHEBI:30408"/>
    </cofactor>
</comment>
<evidence type="ECO:0000313" key="15">
    <source>
        <dbReference type="EMBL" id="SNB80711.1"/>
    </source>
</evidence>
<dbReference type="InterPro" id="IPR014278">
    <property type="entry name" value="Nase_Fe-Fe_dsu"/>
</dbReference>
<evidence type="ECO:0000313" key="16">
    <source>
        <dbReference type="Proteomes" id="UP000198418"/>
    </source>
</evidence>
<gene>
    <name evidence="15" type="ORF">SAMN06265338_11382</name>
</gene>
<dbReference type="GO" id="GO:0005524">
    <property type="term" value="F:ATP binding"/>
    <property type="evidence" value="ECO:0007669"/>
    <property type="project" value="UniProtKB-KW"/>
</dbReference>
<dbReference type="Pfam" id="PF03139">
    <property type="entry name" value="AnfG_VnfG"/>
    <property type="match status" value="1"/>
</dbReference>
<dbReference type="GO" id="GO:0016163">
    <property type="term" value="F:nitrogenase activity"/>
    <property type="evidence" value="ECO:0007669"/>
    <property type="project" value="UniProtKB-EC"/>
</dbReference>
<dbReference type="RefSeq" id="WP_088522031.1">
    <property type="nucleotide sequence ID" value="NZ_FYDG01000013.1"/>
</dbReference>
<keyword evidence="7" id="KW-0547">Nucleotide-binding</keyword>
<dbReference type="EMBL" id="FYDG01000013">
    <property type="protein sequence ID" value="SNB80711.1"/>
    <property type="molecule type" value="Genomic_DNA"/>
</dbReference>
<dbReference type="InterPro" id="IPR004349">
    <property type="entry name" value="V/Nase_d_su"/>
</dbReference>
<evidence type="ECO:0000256" key="8">
    <source>
        <dbReference type="ARBA" id="ARBA00022840"/>
    </source>
</evidence>
<dbReference type="AlphaFoldDB" id="A0A212S696"/>
<proteinExistence type="predicted"/>
<reference evidence="16" key="1">
    <citation type="submission" date="2017-06" db="EMBL/GenBank/DDBJ databases">
        <authorList>
            <person name="Varghese N."/>
            <person name="Submissions S."/>
        </authorList>
    </citation>
    <scope>NUCLEOTIDE SEQUENCE [LARGE SCALE GENOMIC DNA]</scope>
    <source>
        <strain evidence="16">DSM 137</strain>
    </source>
</reference>
<evidence type="ECO:0000256" key="11">
    <source>
        <dbReference type="ARBA" id="ARBA00023014"/>
    </source>
</evidence>
<evidence type="ECO:0000256" key="10">
    <source>
        <dbReference type="ARBA" id="ARBA00023004"/>
    </source>
</evidence>
<dbReference type="OrthoDB" id="198407at2"/>
<name>A0A212S696_RHOAC</name>
<evidence type="ECO:0000256" key="14">
    <source>
        <dbReference type="ARBA" id="ARBA00047967"/>
    </source>
</evidence>
<comment type="catalytic activity">
    <reaction evidence="14">
        <text>N2 + 8 reduced [2Fe-2S]-[ferredoxin] + 16 ATP + 16 H2O = H2 + 8 oxidized [2Fe-2S]-[ferredoxin] + 2 NH4(+) + 16 ADP + 16 phosphate + 6 H(+)</text>
        <dbReference type="Rhea" id="RHEA:21448"/>
        <dbReference type="Rhea" id="RHEA-COMP:10000"/>
        <dbReference type="Rhea" id="RHEA-COMP:10001"/>
        <dbReference type="ChEBI" id="CHEBI:15377"/>
        <dbReference type="ChEBI" id="CHEBI:15378"/>
        <dbReference type="ChEBI" id="CHEBI:17997"/>
        <dbReference type="ChEBI" id="CHEBI:18276"/>
        <dbReference type="ChEBI" id="CHEBI:28938"/>
        <dbReference type="ChEBI" id="CHEBI:30616"/>
        <dbReference type="ChEBI" id="CHEBI:33737"/>
        <dbReference type="ChEBI" id="CHEBI:33738"/>
        <dbReference type="ChEBI" id="CHEBI:43474"/>
        <dbReference type="ChEBI" id="CHEBI:456216"/>
        <dbReference type="EC" id="1.18.6.1"/>
    </reaction>
</comment>
<keyword evidence="6" id="KW-0479">Metal-binding</keyword>
<evidence type="ECO:0000256" key="9">
    <source>
        <dbReference type="ARBA" id="ARBA00023002"/>
    </source>
</evidence>
<keyword evidence="10" id="KW-0408">Iron</keyword>
<evidence type="ECO:0000256" key="13">
    <source>
        <dbReference type="ARBA" id="ARBA00030899"/>
    </source>
</evidence>
<sequence length="142" mass="16459">MAGFKKEKPTARANYPKLHASDPLTGFDAETREKVSFMENYIMKNCLWQFNSRGWDRRKQNEGILGKTTKLLLGEEVENETPLEKCYWVDAVLLSRAFRERCAWLAGMGKDEVQALMKILHARIDWLTIDGSLNEELTVQNY</sequence>
<evidence type="ECO:0000256" key="5">
    <source>
        <dbReference type="ARBA" id="ARBA00015525"/>
    </source>
</evidence>
<evidence type="ECO:0000256" key="2">
    <source>
        <dbReference type="ARBA" id="ARBA00004064"/>
    </source>
</evidence>
<keyword evidence="8" id="KW-0067">ATP-binding</keyword>
<protein>
    <recommendedName>
        <fullName evidence="5">Nitrogenase iron-iron protein delta chain</fullName>
        <ecNumber evidence="4">1.18.6.1</ecNumber>
    </recommendedName>
    <alternativeName>
        <fullName evidence="13">Nitrogenase component I</fullName>
    </alternativeName>
</protein>
<evidence type="ECO:0000256" key="7">
    <source>
        <dbReference type="ARBA" id="ARBA00022741"/>
    </source>
</evidence>
<evidence type="ECO:0000256" key="6">
    <source>
        <dbReference type="ARBA" id="ARBA00022723"/>
    </source>
</evidence>
<comment type="function">
    <text evidence="2">The key enzymatic reactions in nitrogen fixation are catalyzed by the nitrogenase complex, which has 2 components: the iron protein (component 2) and a component 1 which is either a molybdenum-iron protein, a vanadium-iron, or an iron-iron protein.</text>
</comment>
<comment type="subunit">
    <text evidence="3">Hexamer of two alpha, two beta, and two delta chains.</text>
</comment>
<dbReference type="GO" id="GO:0051536">
    <property type="term" value="F:iron-sulfur cluster binding"/>
    <property type="evidence" value="ECO:0007669"/>
    <property type="project" value="UniProtKB-KW"/>
</dbReference>
<evidence type="ECO:0000256" key="1">
    <source>
        <dbReference type="ARBA" id="ARBA00001915"/>
    </source>
</evidence>
<dbReference type="EC" id="1.18.6.1" evidence="4"/>
<dbReference type="GO" id="GO:0005506">
    <property type="term" value="F:iron ion binding"/>
    <property type="evidence" value="ECO:0007669"/>
    <property type="project" value="InterPro"/>
</dbReference>
<evidence type="ECO:0000256" key="12">
    <source>
        <dbReference type="ARBA" id="ARBA00023231"/>
    </source>
</evidence>
<evidence type="ECO:0000256" key="3">
    <source>
        <dbReference type="ARBA" id="ARBA00011515"/>
    </source>
</evidence>
<evidence type="ECO:0000256" key="4">
    <source>
        <dbReference type="ARBA" id="ARBA00012773"/>
    </source>
</evidence>
<dbReference type="NCBIfam" id="TIGR02929">
    <property type="entry name" value="anfG_nitrog"/>
    <property type="match status" value="1"/>
</dbReference>
<keyword evidence="16" id="KW-1185">Reference proteome</keyword>
<keyword evidence="9" id="KW-0560">Oxidoreductase</keyword>
<organism evidence="15 16">
    <name type="scientific">Rhodoblastus acidophilus</name>
    <name type="common">Rhodopseudomonas acidophila</name>
    <dbReference type="NCBI Taxonomy" id="1074"/>
    <lineage>
        <taxon>Bacteria</taxon>
        <taxon>Pseudomonadati</taxon>
        <taxon>Pseudomonadota</taxon>
        <taxon>Alphaproteobacteria</taxon>
        <taxon>Hyphomicrobiales</taxon>
        <taxon>Rhodoblastaceae</taxon>
        <taxon>Rhodoblastus</taxon>
    </lineage>
</organism>